<feature type="domain" description="AB hydrolase-1" evidence="2">
    <location>
        <begin position="99"/>
        <end position="363"/>
    </location>
</feature>
<feature type="chain" id="PRO_5025686637" description="AB hydrolase-1 domain-containing protein" evidence="1">
    <location>
        <begin position="20"/>
        <end position="396"/>
    </location>
</feature>
<dbReference type="Proteomes" id="UP000799767">
    <property type="component" value="Unassembled WGS sequence"/>
</dbReference>
<dbReference type="InterPro" id="IPR000073">
    <property type="entry name" value="AB_hydrolase_1"/>
</dbReference>
<dbReference type="RefSeq" id="XP_033589234.1">
    <property type="nucleotide sequence ID" value="XM_033731176.1"/>
</dbReference>
<name>A0A6A6PSL5_9PEZI</name>
<sequence>MAARIVLLVAALFVNHCVSQPSCTNLTIPVTASARNGRFPESLNPQTEVEVTNFVLELTRQGTNFTQASLEGYATVSGTFNITATYCQPAAGAPDVIQVLTHGIGFDRGYWNLAFNNYNYSYTNVAVGTYGFATLAYDRLGIGESQHGDPLNFVQSWIQMATLESLSNMLREGSIQGIPKFEKVLHVGHSFGSIQTVGVLKMDPNVWDGVALTGYSTQSLYFDFFELASDFVEAQPLIPEYPLGYLAPGGTAALEEDLLGPNEFDPTILPFLASTGAPPTVGEFLTLTAGSAADGPPTEFTGPVLVISGQNDLPFCGGNCDQSFTGYPTLPAAAQRLFPNASAYQTVIVPGSGHGLNLQYTHPFTYAQVNGFFIEHGLGPSWSGSGWHRRGGSKSH</sequence>
<proteinExistence type="predicted"/>
<dbReference type="Gene3D" id="3.40.50.1820">
    <property type="entry name" value="alpha/beta hydrolase"/>
    <property type="match status" value="1"/>
</dbReference>
<dbReference type="EMBL" id="MU001636">
    <property type="protein sequence ID" value="KAF2482664.1"/>
    <property type="molecule type" value="Genomic_DNA"/>
</dbReference>
<dbReference type="GeneID" id="54472178"/>
<feature type="signal peptide" evidence="1">
    <location>
        <begin position="1"/>
        <end position="19"/>
    </location>
</feature>
<dbReference type="AlphaFoldDB" id="A0A6A6PSL5"/>
<dbReference type="SUPFAM" id="SSF53474">
    <property type="entry name" value="alpha/beta-Hydrolases"/>
    <property type="match status" value="1"/>
</dbReference>
<evidence type="ECO:0000256" key="1">
    <source>
        <dbReference type="SAM" id="SignalP"/>
    </source>
</evidence>
<evidence type="ECO:0000313" key="4">
    <source>
        <dbReference type="Proteomes" id="UP000799767"/>
    </source>
</evidence>
<organism evidence="3 4">
    <name type="scientific">Neohortaea acidophila</name>
    <dbReference type="NCBI Taxonomy" id="245834"/>
    <lineage>
        <taxon>Eukaryota</taxon>
        <taxon>Fungi</taxon>
        <taxon>Dikarya</taxon>
        <taxon>Ascomycota</taxon>
        <taxon>Pezizomycotina</taxon>
        <taxon>Dothideomycetes</taxon>
        <taxon>Dothideomycetidae</taxon>
        <taxon>Mycosphaerellales</taxon>
        <taxon>Teratosphaeriaceae</taxon>
        <taxon>Neohortaea</taxon>
    </lineage>
</organism>
<dbReference type="InterPro" id="IPR029058">
    <property type="entry name" value="AB_hydrolase_fold"/>
</dbReference>
<reference evidence="3" key="1">
    <citation type="journal article" date="2020" name="Stud. Mycol.">
        <title>101 Dothideomycetes genomes: a test case for predicting lifestyles and emergence of pathogens.</title>
        <authorList>
            <person name="Haridas S."/>
            <person name="Albert R."/>
            <person name="Binder M."/>
            <person name="Bloem J."/>
            <person name="Labutti K."/>
            <person name="Salamov A."/>
            <person name="Andreopoulos B."/>
            <person name="Baker S."/>
            <person name="Barry K."/>
            <person name="Bills G."/>
            <person name="Bluhm B."/>
            <person name="Cannon C."/>
            <person name="Castanera R."/>
            <person name="Culley D."/>
            <person name="Daum C."/>
            <person name="Ezra D."/>
            <person name="Gonzalez J."/>
            <person name="Henrissat B."/>
            <person name="Kuo A."/>
            <person name="Liang C."/>
            <person name="Lipzen A."/>
            <person name="Lutzoni F."/>
            <person name="Magnuson J."/>
            <person name="Mondo S."/>
            <person name="Nolan M."/>
            <person name="Ohm R."/>
            <person name="Pangilinan J."/>
            <person name="Park H.-J."/>
            <person name="Ramirez L."/>
            <person name="Alfaro M."/>
            <person name="Sun H."/>
            <person name="Tritt A."/>
            <person name="Yoshinaga Y."/>
            <person name="Zwiers L.-H."/>
            <person name="Turgeon B."/>
            <person name="Goodwin S."/>
            <person name="Spatafora J."/>
            <person name="Crous P."/>
            <person name="Grigoriev I."/>
        </authorList>
    </citation>
    <scope>NUCLEOTIDE SEQUENCE</scope>
    <source>
        <strain evidence="3">CBS 113389</strain>
    </source>
</reference>
<keyword evidence="4" id="KW-1185">Reference proteome</keyword>
<dbReference type="OrthoDB" id="190201at2759"/>
<evidence type="ECO:0000259" key="2">
    <source>
        <dbReference type="Pfam" id="PF12697"/>
    </source>
</evidence>
<protein>
    <recommendedName>
        <fullName evidence="2">AB hydrolase-1 domain-containing protein</fullName>
    </recommendedName>
</protein>
<gene>
    <name evidence="3" type="ORF">BDY17DRAFT_251478</name>
</gene>
<accession>A0A6A6PSL5</accession>
<keyword evidence="1" id="KW-0732">Signal</keyword>
<dbReference type="Pfam" id="PF12697">
    <property type="entry name" value="Abhydrolase_6"/>
    <property type="match status" value="1"/>
</dbReference>
<evidence type="ECO:0000313" key="3">
    <source>
        <dbReference type="EMBL" id="KAF2482664.1"/>
    </source>
</evidence>